<evidence type="ECO:0000256" key="3">
    <source>
        <dbReference type="ARBA" id="ARBA00022729"/>
    </source>
</evidence>
<reference evidence="8" key="1">
    <citation type="submission" date="2021-04" db="EMBL/GenBank/DDBJ databases">
        <authorList>
            <person name="Rodrigo-Torres L."/>
            <person name="Arahal R. D."/>
            <person name="Lucena T."/>
        </authorList>
    </citation>
    <scope>NUCLEOTIDE SEQUENCE</scope>
    <source>
        <strain evidence="8">CECT 9275</strain>
    </source>
</reference>
<gene>
    <name evidence="8" type="ORF">DYBT9275_02468</name>
</gene>
<keyword evidence="4" id="KW-0472">Membrane</keyword>
<proteinExistence type="inferred from homology"/>
<evidence type="ECO:0000256" key="4">
    <source>
        <dbReference type="ARBA" id="ARBA00023136"/>
    </source>
</evidence>
<dbReference type="RefSeq" id="WP_229252747.1">
    <property type="nucleotide sequence ID" value="NZ_CAJRAF010000002.1"/>
</dbReference>
<dbReference type="InterPro" id="IPR011990">
    <property type="entry name" value="TPR-like_helical_dom_sf"/>
</dbReference>
<dbReference type="Pfam" id="PF14322">
    <property type="entry name" value="SusD-like_3"/>
    <property type="match status" value="1"/>
</dbReference>
<evidence type="ECO:0000256" key="1">
    <source>
        <dbReference type="ARBA" id="ARBA00004442"/>
    </source>
</evidence>
<sequence length="601" mass="66232">MMKNISHKFITAGCLISLLTLPACKKDFLEIGAIGTVSETTLANKAGVNRLLIGAYSLLDENGGAPGASYFKSGTNFLYSNIASDEAHAGTLGNLPNNELIEAWRHDASNVNFGFKWAEIYAGVQRANDVLRVLAQVPEGGISADEAKQIKAEAIFLRAVYHFNAIKMWRNIPYLDESVSFGNGNYLVSNTEPVWPKVEADFQFAAENLTPTKTDVGRANSWAAKCFLAKVYMFQNKFTEAKPLLADIIANGVTASGKKYALVNYSDNFNPTKQNNSESVFMVQNSVKDGSNGGNGNHGDVIAIPLVPGAGGSGSNQPSFSLANSFKTDPATGLPLIDTFNDFDIKHDQGLAATDPFTPYTGTVDPRLDWTVARRDIPLMDHGLFGRYWILYQDIGGPYGPKKNMFYLADAATTTESIGWSLATANNYNMIRFADILLWAAEVEVETGSLDQAEKYVNMIRARAANPVDWVKTYVDKANPSKGYTSQPAANYKIGMYTGQFTAQGKDFARKAVRFERKIELAMEGHRFFDLQRWDNGTGYMADELNKYLAHETKIPGFVYSNRLESKFIKGKHELYPIPQKEIDLSVKDGVSVLKQNPGFQ</sequence>
<keyword evidence="9" id="KW-1185">Reference proteome</keyword>
<protein>
    <submittedName>
        <fullName evidence="8">SusD-like protein P25</fullName>
    </submittedName>
</protein>
<comment type="similarity">
    <text evidence="2">Belongs to the SusD family.</text>
</comment>
<dbReference type="Pfam" id="PF07980">
    <property type="entry name" value="SusD_RagB"/>
    <property type="match status" value="1"/>
</dbReference>
<keyword evidence="5" id="KW-0998">Cell outer membrane</keyword>
<name>A0A916JE69_9BACT</name>
<accession>A0A916JE69</accession>
<dbReference type="InterPro" id="IPR012944">
    <property type="entry name" value="SusD_RagB_dom"/>
</dbReference>
<dbReference type="Proteomes" id="UP000680038">
    <property type="component" value="Unassembled WGS sequence"/>
</dbReference>
<dbReference type="AlphaFoldDB" id="A0A916JE69"/>
<evidence type="ECO:0000256" key="2">
    <source>
        <dbReference type="ARBA" id="ARBA00006275"/>
    </source>
</evidence>
<evidence type="ECO:0000313" key="9">
    <source>
        <dbReference type="Proteomes" id="UP000680038"/>
    </source>
</evidence>
<feature type="domain" description="RagB/SusD" evidence="6">
    <location>
        <begin position="278"/>
        <end position="600"/>
    </location>
</feature>
<dbReference type="InterPro" id="IPR033985">
    <property type="entry name" value="SusD-like_N"/>
</dbReference>
<dbReference type="EMBL" id="CAJRAF010000002">
    <property type="protein sequence ID" value="CAG5000460.1"/>
    <property type="molecule type" value="Genomic_DNA"/>
</dbReference>
<comment type="subcellular location">
    <subcellularLocation>
        <location evidence="1">Cell outer membrane</location>
    </subcellularLocation>
</comment>
<evidence type="ECO:0000259" key="6">
    <source>
        <dbReference type="Pfam" id="PF07980"/>
    </source>
</evidence>
<dbReference type="GO" id="GO:0009279">
    <property type="term" value="C:cell outer membrane"/>
    <property type="evidence" value="ECO:0007669"/>
    <property type="project" value="UniProtKB-SubCell"/>
</dbReference>
<evidence type="ECO:0000259" key="7">
    <source>
        <dbReference type="Pfam" id="PF14322"/>
    </source>
</evidence>
<dbReference type="Gene3D" id="1.25.40.390">
    <property type="match status" value="1"/>
</dbReference>
<organism evidence="8 9">
    <name type="scientific">Dyadobacter helix</name>
    <dbReference type="NCBI Taxonomy" id="2822344"/>
    <lineage>
        <taxon>Bacteria</taxon>
        <taxon>Pseudomonadati</taxon>
        <taxon>Bacteroidota</taxon>
        <taxon>Cytophagia</taxon>
        <taxon>Cytophagales</taxon>
        <taxon>Spirosomataceae</taxon>
        <taxon>Dyadobacter</taxon>
    </lineage>
</organism>
<evidence type="ECO:0000313" key="8">
    <source>
        <dbReference type="EMBL" id="CAG5000460.1"/>
    </source>
</evidence>
<keyword evidence="3" id="KW-0732">Signal</keyword>
<comment type="caution">
    <text evidence="8">The sequence shown here is derived from an EMBL/GenBank/DDBJ whole genome shotgun (WGS) entry which is preliminary data.</text>
</comment>
<feature type="domain" description="SusD-like N-terminal" evidence="7">
    <location>
        <begin position="74"/>
        <end position="233"/>
    </location>
</feature>
<evidence type="ECO:0000256" key="5">
    <source>
        <dbReference type="ARBA" id="ARBA00023237"/>
    </source>
</evidence>
<dbReference type="SUPFAM" id="SSF48452">
    <property type="entry name" value="TPR-like"/>
    <property type="match status" value="1"/>
</dbReference>